<protein>
    <submittedName>
        <fullName evidence="2">Uncharacterized protein</fullName>
    </submittedName>
</protein>
<feature type="transmembrane region" description="Helical" evidence="1">
    <location>
        <begin position="6"/>
        <end position="30"/>
    </location>
</feature>
<organism evidence="2 3">
    <name type="scientific">Nocardiopsis algeriensis</name>
    <dbReference type="NCBI Taxonomy" id="1478215"/>
    <lineage>
        <taxon>Bacteria</taxon>
        <taxon>Bacillati</taxon>
        <taxon>Actinomycetota</taxon>
        <taxon>Actinomycetes</taxon>
        <taxon>Streptosporangiales</taxon>
        <taxon>Nocardiopsidaceae</taxon>
        <taxon>Nocardiopsis</taxon>
    </lineage>
</organism>
<proteinExistence type="predicted"/>
<accession>A0A841IPK5</accession>
<comment type="caution">
    <text evidence="2">The sequence shown here is derived from an EMBL/GenBank/DDBJ whole genome shotgun (WGS) entry which is preliminary data.</text>
</comment>
<dbReference type="AlphaFoldDB" id="A0A841IPK5"/>
<sequence>MTTTAIAWTVGTVLALIWALPAGKLLLLSLRGPSGLADRWDALARLFETGFLMAVSLAVVVWTVFPVAVWYVLTALTAAAAGAAVLRLPDLPARADDAKASRRRLSALGNLALLAGFTALIAVVP</sequence>
<reference evidence="2 3" key="1">
    <citation type="submission" date="2020-08" db="EMBL/GenBank/DDBJ databases">
        <title>Genomic Encyclopedia of Type Strains, Phase III (KMG-III): the genomes of soil and plant-associated and newly described type strains.</title>
        <authorList>
            <person name="Whitman W."/>
        </authorList>
    </citation>
    <scope>NUCLEOTIDE SEQUENCE [LARGE SCALE GENOMIC DNA]</scope>
    <source>
        <strain evidence="2 3">CECT 8712</strain>
    </source>
</reference>
<keyword evidence="1" id="KW-0812">Transmembrane</keyword>
<feature type="transmembrane region" description="Helical" evidence="1">
    <location>
        <begin position="42"/>
        <end position="62"/>
    </location>
</feature>
<name>A0A841IPK5_9ACTN</name>
<dbReference type="EMBL" id="JACHJO010000003">
    <property type="protein sequence ID" value="MBB6119196.1"/>
    <property type="molecule type" value="Genomic_DNA"/>
</dbReference>
<feature type="transmembrane region" description="Helical" evidence="1">
    <location>
        <begin position="107"/>
        <end position="124"/>
    </location>
</feature>
<dbReference type="Proteomes" id="UP000536604">
    <property type="component" value="Unassembled WGS sequence"/>
</dbReference>
<gene>
    <name evidence="2" type="ORF">FHS13_001131</name>
</gene>
<keyword evidence="1" id="KW-1133">Transmembrane helix</keyword>
<keyword evidence="1" id="KW-0472">Membrane</keyword>
<evidence type="ECO:0000256" key="1">
    <source>
        <dbReference type="SAM" id="Phobius"/>
    </source>
</evidence>
<evidence type="ECO:0000313" key="3">
    <source>
        <dbReference type="Proteomes" id="UP000536604"/>
    </source>
</evidence>
<dbReference type="RefSeq" id="WP_184288550.1">
    <property type="nucleotide sequence ID" value="NZ_JACHJO010000003.1"/>
</dbReference>
<evidence type="ECO:0000313" key="2">
    <source>
        <dbReference type="EMBL" id="MBB6119196.1"/>
    </source>
</evidence>
<keyword evidence="3" id="KW-1185">Reference proteome</keyword>